<comment type="subunit">
    <text evidence="12">Associates with the 50S ribosomal subunit.</text>
</comment>
<dbReference type="FunFam" id="3.40.50.300:FF:000057">
    <property type="entry name" value="GTPase Der"/>
    <property type="match status" value="1"/>
</dbReference>
<dbReference type="PROSITE" id="PS51712">
    <property type="entry name" value="G_ENGA"/>
    <property type="match status" value="2"/>
</dbReference>
<dbReference type="GO" id="GO:0005525">
    <property type="term" value="F:GTP binding"/>
    <property type="evidence" value="ECO:0007669"/>
    <property type="project" value="UniProtKB-UniRule"/>
</dbReference>
<dbReference type="CDD" id="cd02020">
    <property type="entry name" value="CMPK"/>
    <property type="match status" value="1"/>
</dbReference>
<feature type="binding site" evidence="13">
    <location>
        <begin position="8"/>
        <end position="16"/>
    </location>
    <ligand>
        <name>ATP</name>
        <dbReference type="ChEBI" id="CHEBI:30616"/>
    </ligand>
</feature>
<feature type="binding site" evidence="12">
    <location>
        <begin position="501"/>
        <end position="505"/>
    </location>
    <ligand>
        <name>GTP</name>
        <dbReference type="ChEBI" id="CHEBI:37565"/>
        <label>2</label>
    </ligand>
</feature>
<evidence type="ECO:0000256" key="11">
    <source>
        <dbReference type="ARBA" id="ARBA00048478"/>
    </source>
</evidence>
<comment type="similarity">
    <text evidence="1 12 14">Belongs to the TRAFAC class TrmE-Era-EngA-EngB-Septin-like GTPase superfamily. EngA (Der) GTPase family.</text>
</comment>
<dbReference type="EC" id="2.7.4.25" evidence="13"/>
<dbReference type="Gene3D" id="3.40.50.300">
    <property type="entry name" value="P-loop containing nucleotide triphosphate hydrolases"/>
    <property type="match status" value="3"/>
</dbReference>
<dbReference type="InterPro" id="IPR003136">
    <property type="entry name" value="Cytidylate_kin"/>
</dbReference>
<dbReference type="eggNOG" id="COG1160">
    <property type="taxonomic scope" value="Bacteria"/>
</dbReference>
<dbReference type="eggNOG" id="COG0283">
    <property type="taxonomic scope" value="Bacteria"/>
</dbReference>
<keyword evidence="17" id="KW-1185">Reference proteome</keyword>
<organism evidence="16 17">
    <name type="scientific">Bifidobacterium pullorum subsp. gallinarum</name>
    <dbReference type="NCBI Taxonomy" id="78344"/>
    <lineage>
        <taxon>Bacteria</taxon>
        <taxon>Bacillati</taxon>
        <taxon>Actinomycetota</taxon>
        <taxon>Actinomycetes</taxon>
        <taxon>Bifidobacteriales</taxon>
        <taxon>Bifidobacteriaceae</taxon>
        <taxon>Bifidobacterium</taxon>
    </lineage>
</organism>
<evidence type="ECO:0000256" key="8">
    <source>
        <dbReference type="ARBA" id="ARBA00022840"/>
    </source>
</evidence>
<sequence length="709" mass="77797">MIRVAIDGPAGVGKSSTSKALARHFGFAYLDTGAMYRACAWWCMKQGIDLDAEQVDEQLVTETVGEFFTEGHFDISVDPADPKVLADGEDISDAIRASEVSSHVSKVSNIIPVRHVLIAAQRAYIAREAAEDSFSGGAGIVAEGRDITTVVAPDAEVRVLLTAREEVRQARRTGQAVKGVGGEDVAARDRADSKVTSFLEAADGVITVDNSDMDFDETLAVLVRMVEDAIEEQEYERYAANLTGYELDEGDEALIDGSAFDDRSETYTPKAVGVLAIVGRPNVGKSTLVNRVLGRRAAVVEDTPGVTRDRVSYDAEWAGTDFKLVDTGGWEADVEGIDSAIASQAQIAVQLADAVVLVVDGQVGMTATDERIVKMLRASGKPVTLAVNKVDDRESEYMAAEFWKLGLGEPYPISAMHGRGVGDLLDAALDNLKKAEKTSGFLTPSHLRRVALVGRPNVGKSSLLNQLAHEQRAVVHDMAGTTRDPVDEIVNVDGEDWLFIDTAGIKRRLHKVSGADYYSSLRTQAAIERAELALVLFDASQPISDQDLKVMSQAVDAGRAIVLVFNKWDAMDEFDKQRLERLWITEFDRVTWAQRVNLSAKTGWHTNRLASAMRKALESWDQRVPTGKLNAFLGRVQAAHPHPLRGGKQPRILFATQASNRPPRFVIFATGFLEHGYRRYLERSLREEFGFEGTPIQISVNIREKKRRK</sequence>
<evidence type="ECO:0000256" key="9">
    <source>
        <dbReference type="ARBA" id="ARBA00023134"/>
    </source>
</evidence>
<comment type="caution">
    <text evidence="16">The sequence shown here is derived from an EMBL/GenBank/DDBJ whole genome shotgun (WGS) entry which is preliminary data.</text>
</comment>
<dbReference type="AlphaFoldDB" id="A0A087AS88"/>
<evidence type="ECO:0000256" key="10">
    <source>
        <dbReference type="ARBA" id="ARBA00047615"/>
    </source>
</evidence>
<feature type="binding site" evidence="12">
    <location>
        <begin position="326"/>
        <end position="330"/>
    </location>
    <ligand>
        <name>GTP</name>
        <dbReference type="ChEBI" id="CHEBI:37565"/>
        <label>1</label>
    </ligand>
</feature>
<comment type="catalytic activity">
    <reaction evidence="11 13">
        <text>CMP + ATP = CDP + ADP</text>
        <dbReference type="Rhea" id="RHEA:11600"/>
        <dbReference type="ChEBI" id="CHEBI:30616"/>
        <dbReference type="ChEBI" id="CHEBI:58069"/>
        <dbReference type="ChEBI" id="CHEBI:60377"/>
        <dbReference type="ChEBI" id="CHEBI:456216"/>
        <dbReference type="EC" id="2.7.4.25"/>
    </reaction>
</comment>
<dbReference type="InterPro" id="IPR015946">
    <property type="entry name" value="KH_dom-like_a/b"/>
</dbReference>
<dbReference type="Gene3D" id="3.30.300.20">
    <property type="match status" value="1"/>
</dbReference>
<dbReference type="InterPro" id="IPR016484">
    <property type="entry name" value="GTPase_Der"/>
</dbReference>
<evidence type="ECO:0000256" key="14">
    <source>
        <dbReference type="PROSITE-ProRule" id="PRU01049"/>
    </source>
</evidence>
<proteinExistence type="inferred from homology"/>
<keyword evidence="9 12" id="KW-0342">GTP-binding</keyword>
<dbReference type="GO" id="GO:0043022">
    <property type="term" value="F:ribosome binding"/>
    <property type="evidence" value="ECO:0007669"/>
    <property type="project" value="TreeGrafter"/>
</dbReference>
<dbReference type="PRINTS" id="PR00326">
    <property type="entry name" value="GTP1OBG"/>
</dbReference>
<dbReference type="InterPro" id="IPR011994">
    <property type="entry name" value="Cytidylate_kinase_dom"/>
</dbReference>
<dbReference type="HAMAP" id="MF_00238">
    <property type="entry name" value="Cytidyl_kinase_type1"/>
    <property type="match status" value="1"/>
</dbReference>
<dbReference type="PANTHER" id="PTHR43834:SF6">
    <property type="entry name" value="GTPASE DER"/>
    <property type="match status" value="1"/>
</dbReference>
<comment type="subcellular location">
    <subcellularLocation>
        <location evidence="13">Cytoplasm</location>
    </subcellularLocation>
</comment>
<gene>
    <name evidence="12" type="primary">der</name>
    <name evidence="13" type="synonym">cmk</name>
    <name evidence="16" type="ORF">BIGA_0159</name>
</gene>
<dbReference type="GO" id="GO:0005737">
    <property type="term" value="C:cytoplasm"/>
    <property type="evidence" value="ECO:0007669"/>
    <property type="project" value="UniProtKB-SubCell"/>
</dbReference>
<dbReference type="Pfam" id="PF02224">
    <property type="entry name" value="Cytidylate_kin"/>
    <property type="match status" value="1"/>
</dbReference>
<dbReference type="GO" id="GO:0042254">
    <property type="term" value="P:ribosome biogenesis"/>
    <property type="evidence" value="ECO:0007669"/>
    <property type="project" value="UniProtKB-KW"/>
</dbReference>
<dbReference type="NCBIfam" id="TIGR00231">
    <property type="entry name" value="small_GTP"/>
    <property type="match status" value="2"/>
</dbReference>
<dbReference type="HAMAP" id="MF_00195">
    <property type="entry name" value="GTPase_Der"/>
    <property type="match status" value="1"/>
</dbReference>
<feature type="binding site" evidence="12">
    <location>
        <begin position="279"/>
        <end position="286"/>
    </location>
    <ligand>
        <name>GTP</name>
        <dbReference type="ChEBI" id="CHEBI:37565"/>
        <label>1</label>
    </ligand>
</feature>
<dbReference type="CDD" id="cd01894">
    <property type="entry name" value="EngA1"/>
    <property type="match status" value="1"/>
</dbReference>
<dbReference type="PANTHER" id="PTHR43834">
    <property type="entry name" value="GTPASE DER"/>
    <property type="match status" value="1"/>
</dbReference>
<comment type="function">
    <text evidence="12">GTPase that plays an essential role in the late steps of ribosome biogenesis.</text>
</comment>
<keyword evidence="13" id="KW-0963">Cytoplasm</keyword>
<dbReference type="NCBIfam" id="NF002828">
    <property type="entry name" value="PRK03003.1"/>
    <property type="match status" value="1"/>
</dbReference>
<keyword evidence="5" id="KW-0677">Repeat</keyword>
<keyword evidence="7 13" id="KW-0418">Kinase</keyword>
<evidence type="ECO:0000256" key="6">
    <source>
        <dbReference type="ARBA" id="ARBA00022741"/>
    </source>
</evidence>
<dbReference type="NCBIfam" id="NF007071">
    <property type="entry name" value="PRK09518.1"/>
    <property type="match status" value="1"/>
</dbReference>
<evidence type="ECO:0000256" key="7">
    <source>
        <dbReference type="ARBA" id="ARBA00022777"/>
    </source>
</evidence>
<dbReference type="InterPro" id="IPR031166">
    <property type="entry name" value="G_ENGA"/>
</dbReference>
<keyword evidence="4 13" id="KW-0808">Transferase</keyword>
<evidence type="ECO:0000313" key="17">
    <source>
        <dbReference type="Proteomes" id="UP000029046"/>
    </source>
</evidence>
<feature type="binding site" evidence="12">
    <location>
        <begin position="454"/>
        <end position="461"/>
    </location>
    <ligand>
        <name>GTP</name>
        <dbReference type="ChEBI" id="CHEBI:37565"/>
        <label>2</label>
    </ligand>
</feature>
<evidence type="ECO:0000256" key="2">
    <source>
        <dbReference type="ARBA" id="ARBA00009427"/>
    </source>
</evidence>
<dbReference type="GO" id="GO:0036431">
    <property type="term" value="F:dCMP kinase activity"/>
    <property type="evidence" value="ECO:0007669"/>
    <property type="project" value="InterPro"/>
</dbReference>
<name>A0A087AS88_9BIFI</name>
<comment type="similarity">
    <text evidence="2 13">Belongs to the cytidylate kinase family. Type 1 subfamily.</text>
</comment>
<comment type="catalytic activity">
    <reaction evidence="10 13">
        <text>dCMP + ATP = dCDP + ADP</text>
        <dbReference type="Rhea" id="RHEA:25094"/>
        <dbReference type="ChEBI" id="CHEBI:30616"/>
        <dbReference type="ChEBI" id="CHEBI:57566"/>
        <dbReference type="ChEBI" id="CHEBI:58593"/>
        <dbReference type="ChEBI" id="CHEBI:456216"/>
        <dbReference type="EC" id="2.7.4.25"/>
    </reaction>
</comment>
<dbReference type="InterPro" id="IPR003593">
    <property type="entry name" value="AAA+_ATPase"/>
</dbReference>
<feature type="binding site" evidence="12">
    <location>
        <begin position="388"/>
        <end position="391"/>
    </location>
    <ligand>
        <name>GTP</name>
        <dbReference type="ChEBI" id="CHEBI:37565"/>
        <label>1</label>
    </ligand>
</feature>
<dbReference type="FunFam" id="3.30.300.20:FF:000004">
    <property type="entry name" value="GTPase Der"/>
    <property type="match status" value="1"/>
</dbReference>
<accession>A0A087AS88</accession>
<dbReference type="InterPro" id="IPR027417">
    <property type="entry name" value="P-loop_NTPase"/>
</dbReference>
<evidence type="ECO:0000256" key="5">
    <source>
        <dbReference type="ARBA" id="ARBA00022737"/>
    </source>
</evidence>
<dbReference type="GO" id="GO:0005524">
    <property type="term" value="F:ATP binding"/>
    <property type="evidence" value="ECO:0007669"/>
    <property type="project" value="UniProtKB-UniRule"/>
</dbReference>
<feature type="binding site" evidence="12">
    <location>
        <begin position="566"/>
        <end position="569"/>
    </location>
    <ligand>
        <name>GTP</name>
        <dbReference type="ChEBI" id="CHEBI:37565"/>
        <label>2</label>
    </ligand>
</feature>
<evidence type="ECO:0000256" key="13">
    <source>
        <dbReference type="HAMAP-Rule" id="MF_00238"/>
    </source>
</evidence>
<evidence type="ECO:0000256" key="12">
    <source>
        <dbReference type="HAMAP-Rule" id="MF_00195"/>
    </source>
</evidence>
<dbReference type="OrthoDB" id="9805918at2"/>
<evidence type="ECO:0000256" key="1">
    <source>
        <dbReference type="ARBA" id="ARBA00008279"/>
    </source>
</evidence>
<evidence type="ECO:0000256" key="4">
    <source>
        <dbReference type="ARBA" id="ARBA00022679"/>
    </source>
</evidence>
<protein>
    <recommendedName>
        <fullName evidence="12 13">Multifunctional fusion protein</fullName>
    </recommendedName>
    <domain>
        <recommendedName>
            <fullName evidence="13">Cytidylate kinase</fullName>
            <shortName evidence="13">CK</shortName>
            <ecNumber evidence="13">2.7.4.25</ecNumber>
        </recommendedName>
        <alternativeName>
            <fullName evidence="13">Cytidine monophosphate kinase</fullName>
            <shortName evidence="13">CMP kinase</shortName>
        </alternativeName>
    </domain>
    <domain>
        <recommendedName>
            <fullName evidence="12">GTPase Der</fullName>
        </recommendedName>
        <alternativeName>
            <fullName evidence="12">GTP-binding protein EngA</fullName>
        </alternativeName>
    </domain>
</protein>
<feature type="domain" description="EngA-type G" evidence="15">
    <location>
        <begin position="448"/>
        <end position="621"/>
    </location>
</feature>
<dbReference type="NCBIfam" id="TIGR03594">
    <property type="entry name" value="GTPase_EngA"/>
    <property type="match status" value="1"/>
</dbReference>
<dbReference type="CDD" id="cd01895">
    <property type="entry name" value="EngA2"/>
    <property type="match status" value="1"/>
</dbReference>
<dbReference type="GO" id="GO:0036430">
    <property type="term" value="F:CMP kinase activity"/>
    <property type="evidence" value="ECO:0007669"/>
    <property type="project" value="RHEA"/>
</dbReference>
<keyword evidence="8 13" id="KW-0067">ATP-binding</keyword>
<dbReference type="InterPro" id="IPR032859">
    <property type="entry name" value="KH_dom-like"/>
</dbReference>
<dbReference type="SUPFAM" id="SSF52540">
    <property type="entry name" value="P-loop containing nucleoside triphosphate hydrolases"/>
    <property type="match status" value="3"/>
</dbReference>
<evidence type="ECO:0000259" key="15">
    <source>
        <dbReference type="PROSITE" id="PS51712"/>
    </source>
</evidence>
<evidence type="ECO:0000313" key="16">
    <source>
        <dbReference type="EMBL" id="KFI61638.1"/>
    </source>
</evidence>
<keyword evidence="6 12" id="KW-0547">Nucleotide-binding</keyword>
<reference evidence="16 17" key="1">
    <citation type="submission" date="2014-03" db="EMBL/GenBank/DDBJ databases">
        <title>Genomics of Bifidobacteria.</title>
        <authorList>
            <person name="Ventura M."/>
            <person name="Milani C."/>
            <person name="Lugli G.A."/>
        </authorList>
    </citation>
    <scope>NUCLEOTIDE SEQUENCE [LARGE SCALE GENOMIC DNA]</scope>
    <source>
        <strain evidence="16 17">LMG 11586</strain>
    </source>
</reference>
<dbReference type="InterPro" id="IPR006073">
    <property type="entry name" value="GTP-bd"/>
</dbReference>
<dbReference type="Pfam" id="PF01926">
    <property type="entry name" value="MMR_HSR1"/>
    <property type="match status" value="2"/>
</dbReference>
<dbReference type="InterPro" id="IPR005225">
    <property type="entry name" value="Small_GTP-bd"/>
</dbReference>
<dbReference type="Pfam" id="PF14714">
    <property type="entry name" value="KH_dom-like"/>
    <property type="match status" value="1"/>
</dbReference>
<dbReference type="SMART" id="SM00382">
    <property type="entry name" value="AAA"/>
    <property type="match status" value="3"/>
</dbReference>
<dbReference type="Proteomes" id="UP000029046">
    <property type="component" value="Unassembled WGS sequence"/>
</dbReference>
<feature type="domain" description="EngA-type G" evidence="15">
    <location>
        <begin position="273"/>
        <end position="436"/>
    </location>
</feature>
<keyword evidence="3 12" id="KW-0690">Ribosome biogenesis</keyword>
<evidence type="ECO:0000256" key="3">
    <source>
        <dbReference type="ARBA" id="ARBA00022517"/>
    </source>
</evidence>
<dbReference type="NCBIfam" id="TIGR00017">
    <property type="entry name" value="cmk"/>
    <property type="match status" value="1"/>
</dbReference>
<dbReference type="GO" id="GO:0006220">
    <property type="term" value="P:pyrimidine nucleotide metabolic process"/>
    <property type="evidence" value="ECO:0007669"/>
    <property type="project" value="UniProtKB-UniRule"/>
</dbReference>
<dbReference type="RefSeq" id="WP_033505680.1">
    <property type="nucleotide sequence ID" value="NZ_JGYX01000001.1"/>
</dbReference>
<dbReference type="EMBL" id="JGYX01000001">
    <property type="protein sequence ID" value="KFI61638.1"/>
    <property type="molecule type" value="Genomic_DNA"/>
</dbReference>